<keyword evidence="1 3" id="KW-0663">Pyridoxal phosphate</keyword>
<comment type="caution">
    <text evidence="4">The sequence shown here is derived from an EMBL/GenBank/DDBJ whole genome shotgun (WGS) entry which is preliminary data.</text>
</comment>
<dbReference type="Proteomes" id="UP001596540">
    <property type="component" value="Unassembled WGS sequence"/>
</dbReference>
<dbReference type="GO" id="GO:0008483">
    <property type="term" value="F:transaminase activity"/>
    <property type="evidence" value="ECO:0007669"/>
    <property type="project" value="UniProtKB-KW"/>
</dbReference>
<gene>
    <name evidence="4" type="ORF">ACFQRF_15600</name>
</gene>
<dbReference type="InterPro" id="IPR000653">
    <property type="entry name" value="DegT/StrS_aminotransferase"/>
</dbReference>
<proteinExistence type="inferred from homology"/>
<dbReference type="InterPro" id="IPR015422">
    <property type="entry name" value="PyrdxlP-dep_Trfase_small"/>
</dbReference>
<name>A0ABW2KJ39_9ACTN</name>
<evidence type="ECO:0000256" key="1">
    <source>
        <dbReference type="ARBA" id="ARBA00022898"/>
    </source>
</evidence>
<evidence type="ECO:0000256" key="3">
    <source>
        <dbReference type="RuleBase" id="RU004508"/>
    </source>
</evidence>
<dbReference type="RefSeq" id="WP_379871820.1">
    <property type="nucleotide sequence ID" value="NZ_JBHTBH010000007.1"/>
</dbReference>
<sequence>MPETCRASAPRSPAAEPGPVPFFSQEATFAEVWPTVRAHCRDVINGGRYARGSKVAELEEALRAWTGARHVVGVNSGTDALVLLLRAGGLRPGEEVIVPAFGPAATASAVRLARGRPRFADIEPAGHGLDPESADAAVTPRTRLLMPAHLGCQMADMAGIAAVARRHGLRMVEDGARAIGMRWNGVHAGLLGLGGALSFFPTNTLGAIGDAGAVLTEDPRVAETVADLRLQGRAGRTLDHVPGLSDLGVPIRVDSRMDDLQAAVLLAKLARLEADIARRAELAAGYTERLSGVPGIRRLPGPVPRDGHGSPVHHAYLVEVEDRDALIRSLTAAGVGSEVFCPVPLHLDPRFAGLGHRRGEFPNAEAASATALALPLYPDLADDDVERVCDAVRHFYTGRRAA</sequence>
<accession>A0ABW2KJ39</accession>
<keyword evidence="4" id="KW-0032">Aminotransferase</keyword>
<keyword evidence="5" id="KW-1185">Reference proteome</keyword>
<evidence type="ECO:0000313" key="5">
    <source>
        <dbReference type="Proteomes" id="UP001596540"/>
    </source>
</evidence>
<dbReference type="EMBL" id="JBHTBH010000007">
    <property type="protein sequence ID" value="MFC7329160.1"/>
    <property type="molecule type" value="Genomic_DNA"/>
</dbReference>
<dbReference type="CDD" id="cd00616">
    <property type="entry name" value="AHBA_syn"/>
    <property type="match status" value="1"/>
</dbReference>
<dbReference type="Gene3D" id="3.40.640.10">
    <property type="entry name" value="Type I PLP-dependent aspartate aminotransferase-like (Major domain)"/>
    <property type="match status" value="1"/>
</dbReference>
<dbReference type="InterPro" id="IPR015421">
    <property type="entry name" value="PyrdxlP-dep_Trfase_major"/>
</dbReference>
<dbReference type="Pfam" id="PF01041">
    <property type="entry name" value="DegT_DnrJ_EryC1"/>
    <property type="match status" value="1"/>
</dbReference>
<evidence type="ECO:0000256" key="2">
    <source>
        <dbReference type="ARBA" id="ARBA00037999"/>
    </source>
</evidence>
<organism evidence="4 5">
    <name type="scientific">Marinactinospora rubrisoli</name>
    <dbReference type="NCBI Taxonomy" id="2715399"/>
    <lineage>
        <taxon>Bacteria</taxon>
        <taxon>Bacillati</taxon>
        <taxon>Actinomycetota</taxon>
        <taxon>Actinomycetes</taxon>
        <taxon>Streptosporangiales</taxon>
        <taxon>Nocardiopsidaceae</taxon>
        <taxon>Marinactinospora</taxon>
    </lineage>
</organism>
<dbReference type="PIRSF" id="PIRSF000390">
    <property type="entry name" value="PLP_StrS"/>
    <property type="match status" value="1"/>
</dbReference>
<protein>
    <submittedName>
        <fullName evidence="4">DegT/DnrJ/EryC1/StrS family aminotransferase</fullName>
    </submittedName>
</protein>
<dbReference type="Gene3D" id="3.90.1150.10">
    <property type="entry name" value="Aspartate Aminotransferase, domain 1"/>
    <property type="match status" value="1"/>
</dbReference>
<comment type="similarity">
    <text evidence="2 3">Belongs to the DegT/DnrJ/EryC1 family.</text>
</comment>
<keyword evidence="4" id="KW-0808">Transferase</keyword>
<dbReference type="InterPro" id="IPR015424">
    <property type="entry name" value="PyrdxlP-dep_Trfase"/>
</dbReference>
<dbReference type="PANTHER" id="PTHR30244:SF36">
    <property type="entry name" value="3-OXO-GLUCOSE-6-PHOSPHATE:GLUTAMATE AMINOTRANSFERASE"/>
    <property type="match status" value="1"/>
</dbReference>
<evidence type="ECO:0000313" key="4">
    <source>
        <dbReference type="EMBL" id="MFC7329160.1"/>
    </source>
</evidence>
<dbReference type="SUPFAM" id="SSF53383">
    <property type="entry name" value="PLP-dependent transferases"/>
    <property type="match status" value="1"/>
</dbReference>
<dbReference type="PANTHER" id="PTHR30244">
    <property type="entry name" value="TRANSAMINASE"/>
    <property type="match status" value="1"/>
</dbReference>
<reference evidence="5" key="1">
    <citation type="journal article" date="2019" name="Int. J. Syst. Evol. Microbiol.">
        <title>The Global Catalogue of Microorganisms (GCM) 10K type strain sequencing project: providing services to taxonomists for standard genome sequencing and annotation.</title>
        <authorList>
            <consortium name="The Broad Institute Genomics Platform"/>
            <consortium name="The Broad Institute Genome Sequencing Center for Infectious Disease"/>
            <person name="Wu L."/>
            <person name="Ma J."/>
        </authorList>
    </citation>
    <scope>NUCLEOTIDE SEQUENCE [LARGE SCALE GENOMIC DNA]</scope>
    <source>
        <strain evidence="5">CGMCC 4.7382</strain>
    </source>
</reference>